<keyword evidence="2" id="KW-1185">Reference proteome</keyword>
<accession>A0AAW1RQT9</accession>
<name>A0AAW1RQT9_9CHLO</name>
<proteinExistence type="predicted"/>
<dbReference type="AlphaFoldDB" id="A0AAW1RQT9"/>
<reference evidence="1 2" key="1">
    <citation type="journal article" date="2024" name="Nat. Commun.">
        <title>Phylogenomics reveals the evolutionary origins of lichenization in chlorophyte algae.</title>
        <authorList>
            <person name="Puginier C."/>
            <person name="Libourel C."/>
            <person name="Otte J."/>
            <person name="Skaloud P."/>
            <person name="Haon M."/>
            <person name="Grisel S."/>
            <person name="Petersen M."/>
            <person name="Berrin J.G."/>
            <person name="Delaux P.M."/>
            <person name="Dal Grande F."/>
            <person name="Keller J."/>
        </authorList>
    </citation>
    <scope>NUCLEOTIDE SEQUENCE [LARGE SCALE GENOMIC DNA]</scope>
    <source>
        <strain evidence="1 2">SAG 245.80</strain>
    </source>
</reference>
<evidence type="ECO:0000313" key="1">
    <source>
        <dbReference type="EMBL" id="KAK9836013.1"/>
    </source>
</evidence>
<evidence type="ECO:0000313" key="2">
    <source>
        <dbReference type="Proteomes" id="UP001445335"/>
    </source>
</evidence>
<organism evidence="1 2">
    <name type="scientific">Elliptochloris bilobata</name>
    <dbReference type="NCBI Taxonomy" id="381761"/>
    <lineage>
        <taxon>Eukaryota</taxon>
        <taxon>Viridiplantae</taxon>
        <taxon>Chlorophyta</taxon>
        <taxon>core chlorophytes</taxon>
        <taxon>Trebouxiophyceae</taxon>
        <taxon>Trebouxiophyceae incertae sedis</taxon>
        <taxon>Elliptochloris clade</taxon>
        <taxon>Elliptochloris</taxon>
    </lineage>
</organism>
<dbReference type="EMBL" id="JALJOU010000027">
    <property type="protein sequence ID" value="KAK9836013.1"/>
    <property type="molecule type" value="Genomic_DNA"/>
</dbReference>
<comment type="caution">
    <text evidence="1">The sequence shown here is derived from an EMBL/GenBank/DDBJ whole genome shotgun (WGS) entry which is preliminary data.</text>
</comment>
<gene>
    <name evidence="1" type="ORF">WJX81_006331</name>
</gene>
<sequence>MGQFQNAYPELMHLSPGSYHIAEAVEAPDGTCSVAVDVSAGCGGQGTGSARFRFVMARKALGKQRGAWMTLQLLRGAGAECERAEAIGSRHQGGWDLAGS</sequence>
<dbReference type="Proteomes" id="UP001445335">
    <property type="component" value="Unassembled WGS sequence"/>
</dbReference>
<protein>
    <submittedName>
        <fullName evidence="1">Uncharacterized protein</fullName>
    </submittedName>
</protein>